<keyword evidence="2 5" id="KW-0547">Nucleotide-binding</keyword>
<evidence type="ECO:0000256" key="7">
    <source>
        <dbReference type="SAM" id="Phobius"/>
    </source>
</evidence>
<dbReference type="InterPro" id="IPR017441">
    <property type="entry name" value="Protein_kinase_ATP_BS"/>
</dbReference>
<feature type="region of interest" description="Disordered" evidence="6">
    <location>
        <begin position="333"/>
        <end position="365"/>
    </location>
</feature>
<reference evidence="9" key="1">
    <citation type="submission" date="2014-02" db="EMBL/GenBank/DDBJ databases">
        <title>Expanding our view of genomic diversity in Candidatus Accumulibacter clades.</title>
        <authorList>
            <person name="Skennerton C.T."/>
            <person name="Barr J.J."/>
            <person name="Slater F.R."/>
            <person name="Bond P.L."/>
            <person name="Tyson G.W."/>
        </authorList>
    </citation>
    <scope>NUCLEOTIDE SEQUENCE [LARGE SCALE GENOMIC DNA]</scope>
</reference>
<dbReference type="STRING" id="1454001.AW08_00642"/>
<keyword evidence="1 9" id="KW-0808">Transferase</keyword>
<dbReference type="InterPro" id="IPR011009">
    <property type="entry name" value="Kinase-like_dom_sf"/>
</dbReference>
<dbReference type="GO" id="GO:0005524">
    <property type="term" value="F:ATP binding"/>
    <property type="evidence" value="ECO:0007669"/>
    <property type="project" value="UniProtKB-UniRule"/>
</dbReference>
<dbReference type="Gene3D" id="1.10.510.10">
    <property type="entry name" value="Transferase(Phosphotransferase) domain 1"/>
    <property type="match status" value="1"/>
</dbReference>
<evidence type="ECO:0000256" key="2">
    <source>
        <dbReference type="ARBA" id="ARBA00022741"/>
    </source>
</evidence>
<dbReference type="Pfam" id="PF14326">
    <property type="entry name" value="DUF4384"/>
    <property type="match status" value="1"/>
</dbReference>
<proteinExistence type="predicted"/>
<dbReference type="GO" id="GO:0004713">
    <property type="term" value="F:protein tyrosine kinase activity"/>
    <property type="evidence" value="ECO:0007669"/>
    <property type="project" value="InterPro"/>
</dbReference>
<dbReference type="Pfam" id="PF00069">
    <property type="entry name" value="Pkinase"/>
    <property type="match status" value="1"/>
</dbReference>
<accession>A0A011NXS7</accession>
<dbReference type="PROSITE" id="PS00107">
    <property type="entry name" value="PROTEIN_KINASE_ATP"/>
    <property type="match status" value="1"/>
</dbReference>
<dbReference type="PATRIC" id="fig|1454001.3.peg.621"/>
<dbReference type="PROSITE" id="PS00109">
    <property type="entry name" value="PROTEIN_KINASE_TYR"/>
    <property type="match status" value="1"/>
</dbReference>
<evidence type="ECO:0000256" key="3">
    <source>
        <dbReference type="ARBA" id="ARBA00022777"/>
    </source>
</evidence>
<dbReference type="AlphaFoldDB" id="A0A011NXS7"/>
<dbReference type="GO" id="GO:0004674">
    <property type="term" value="F:protein serine/threonine kinase activity"/>
    <property type="evidence" value="ECO:0007669"/>
    <property type="project" value="UniProtKB-EC"/>
</dbReference>
<keyword evidence="3 9" id="KW-0418">Kinase</keyword>
<dbReference type="InterPro" id="IPR025493">
    <property type="entry name" value="DUF4384"/>
</dbReference>
<dbReference type="PANTHER" id="PTHR43289:SF34">
    <property type="entry name" value="SERINE_THREONINE-PROTEIN KINASE YBDM-RELATED"/>
    <property type="match status" value="1"/>
</dbReference>
<keyword evidence="7" id="KW-0472">Membrane</keyword>
<dbReference type="PANTHER" id="PTHR43289">
    <property type="entry name" value="MITOGEN-ACTIVATED PROTEIN KINASE KINASE KINASE 20-RELATED"/>
    <property type="match status" value="1"/>
</dbReference>
<gene>
    <name evidence="9" type="primary">stkP_1</name>
    <name evidence="9" type="ORF">AW08_00642</name>
</gene>
<evidence type="ECO:0000259" key="8">
    <source>
        <dbReference type="PROSITE" id="PS50011"/>
    </source>
</evidence>
<comment type="caution">
    <text evidence="9">The sequence shown here is derived from an EMBL/GenBank/DDBJ whole genome shotgun (WGS) entry which is preliminary data.</text>
</comment>
<feature type="compositionally biased region" description="Basic and acidic residues" evidence="6">
    <location>
        <begin position="626"/>
        <end position="643"/>
    </location>
</feature>
<evidence type="ECO:0000256" key="4">
    <source>
        <dbReference type="ARBA" id="ARBA00022840"/>
    </source>
</evidence>
<evidence type="ECO:0000313" key="9">
    <source>
        <dbReference type="EMBL" id="EXI69430.1"/>
    </source>
</evidence>
<keyword evidence="7" id="KW-1133">Transmembrane helix</keyword>
<keyword evidence="7" id="KW-0812">Transmembrane</keyword>
<protein>
    <submittedName>
        <fullName evidence="9">Serine/threonine-protein kinase StkP</fullName>
        <ecNumber evidence="9">2.7.11.1</ecNumber>
    </submittedName>
</protein>
<feature type="compositionally biased region" description="Pro residues" evidence="6">
    <location>
        <begin position="354"/>
        <end position="363"/>
    </location>
</feature>
<keyword evidence="10" id="KW-1185">Reference proteome</keyword>
<dbReference type="PROSITE" id="PS50011">
    <property type="entry name" value="PROTEIN_KINASE_DOM"/>
    <property type="match status" value="1"/>
</dbReference>
<feature type="binding site" evidence="5">
    <location>
        <position position="73"/>
    </location>
    <ligand>
        <name>ATP</name>
        <dbReference type="ChEBI" id="CHEBI:30616"/>
    </ligand>
</feature>
<sequence>MPESDNDKTLVLGAGVAPAPRTFSGTRIGKSNNALPIGTHLSEFEIVDLVGEGGFGIVYLAADHSLGRQVAIKEYMPSSLATRADDLTVVVRSERHSETFDVGRRSFVNEARLLAQFDHPALVKVFRFWEANGTAYMAMPFYAGRTLRDVVQGMPERPDERWIRKILQPIMDALELIHNADCFHRDIAPDNIMLLKDDRPVLLDFGAARRVISGMTQALTVILKPGFAPIEQYADMPGVRQGPWTDIYALAAVVHSMITGQVPPPSVNRVMKDNYQPLSEVAAGRYSDQFLQAIDRCLAVRSEDRPQSIAEMAQLLGPDAAASTATTLLASEETTILPRSDATHAPTQRRTEPPRPIPSPPVAEGPAIARDAAADRPRRAGLIAAVGAIAAIGVVAAAGAYFFLTGKDTATAPAPPAATAPPPEQPVAATPAATPVSLGEAFAIALERSDKDFELRVEVPNTPLAVGRDVLSFSLSSKRRGYLYVLLWDQATGQLNEIFPNQLDRDNQIAPGKPFKFPRPKWGYEADQPVGNWDVLAIVSESPRRFPYFSGAGANGSVGVTVATLERELRESSAGGTALTGEVSCDPGRECSPAYAAARFVVTEVERAASEAPPGRKTRVDQPVSAKEKPGKSGGQRLDKVLEEMLQAR</sequence>
<dbReference type="InterPro" id="IPR020635">
    <property type="entry name" value="Tyr_kinase_cat_dom"/>
</dbReference>
<dbReference type="InterPro" id="IPR008266">
    <property type="entry name" value="Tyr_kinase_AS"/>
</dbReference>
<dbReference type="SUPFAM" id="SSF56112">
    <property type="entry name" value="Protein kinase-like (PK-like)"/>
    <property type="match status" value="1"/>
</dbReference>
<evidence type="ECO:0000256" key="1">
    <source>
        <dbReference type="ARBA" id="ARBA00022679"/>
    </source>
</evidence>
<dbReference type="EC" id="2.7.11.1" evidence="9"/>
<organism evidence="9 10">
    <name type="scientific">Candidatus Accumulibacter adjunctus</name>
    <dbReference type="NCBI Taxonomy" id="1454001"/>
    <lineage>
        <taxon>Bacteria</taxon>
        <taxon>Pseudomonadati</taxon>
        <taxon>Pseudomonadota</taxon>
        <taxon>Betaproteobacteria</taxon>
        <taxon>Candidatus Accumulibacter</taxon>
    </lineage>
</organism>
<dbReference type="SMART" id="SM00219">
    <property type="entry name" value="TyrKc"/>
    <property type="match status" value="1"/>
</dbReference>
<name>A0A011NXS7_9PROT</name>
<feature type="domain" description="Protein kinase" evidence="8">
    <location>
        <begin position="44"/>
        <end position="316"/>
    </location>
</feature>
<evidence type="ECO:0000256" key="5">
    <source>
        <dbReference type="PROSITE-ProRule" id="PRU10141"/>
    </source>
</evidence>
<dbReference type="InterPro" id="IPR000719">
    <property type="entry name" value="Prot_kinase_dom"/>
</dbReference>
<dbReference type="EMBL" id="JFAX01000002">
    <property type="protein sequence ID" value="EXI69430.1"/>
    <property type="molecule type" value="Genomic_DNA"/>
</dbReference>
<dbReference type="CDD" id="cd14014">
    <property type="entry name" value="STKc_PknB_like"/>
    <property type="match status" value="1"/>
</dbReference>
<dbReference type="Proteomes" id="UP000020218">
    <property type="component" value="Unassembled WGS sequence"/>
</dbReference>
<evidence type="ECO:0000256" key="6">
    <source>
        <dbReference type="SAM" id="MobiDB-lite"/>
    </source>
</evidence>
<feature type="region of interest" description="Disordered" evidence="6">
    <location>
        <begin position="607"/>
        <end position="649"/>
    </location>
</feature>
<feature type="transmembrane region" description="Helical" evidence="7">
    <location>
        <begin position="380"/>
        <end position="404"/>
    </location>
</feature>
<evidence type="ECO:0000313" key="10">
    <source>
        <dbReference type="Proteomes" id="UP000020218"/>
    </source>
</evidence>
<keyword evidence="4 5" id="KW-0067">ATP-binding</keyword>